<feature type="compositionally biased region" description="Low complexity" evidence="2">
    <location>
        <begin position="229"/>
        <end position="252"/>
    </location>
</feature>
<evidence type="ECO:0000313" key="3">
    <source>
        <dbReference type="EMBL" id="PMD48363.1"/>
    </source>
</evidence>
<comment type="similarity">
    <text evidence="1">Belongs to the SIP5 family.</text>
</comment>
<feature type="compositionally biased region" description="Polar residues" evidence="2">
    <location>
        <begin position="198"/>
        <end position="210"/>
    </location>
</feature>
<feature type="compositionally biased region" description="Polar residues" evidence="2">
    <location>
        <begin position="1"/>
        <end position="18"/>
    </location>
</feature>
<evidence type="ECO:0000256" key="1">
    <source>
        <dbReference type="ARBA" id="ARBA00010402"/>
    </source>
</evidence>
<keyword evidence="4" id="KW-1185">Reference proteome</keyword>
<feature type="compositionally biased region" description="Low complexity" evidence="2">
    <location>
        <begin position="487"/>
        <end position="502"/>
    </location>
</feature>
<feature type="region of interest" description="Disordered" evidence="2">
    <location>
        <begin position="558"/>
        <end position="884"/>
    </location>
</feature>
<feature type="compositionally biased region" description="Low complexity" evidence="2">
    <location>
        <begin position="641"/>
        <end position="652"/>
    </location>
</feature>
<feature type="compositionally biased region" description="Polar residues" evidence="2">
    <location>
        <begin position="698"/>
        <end position="711"/>
    </location>
</feature>
<dbReference type="EMBL" id="KZ613937">
    <property type="protein sequence ID" value="PMD48363.1"/>
    <property type="molecule type" value="Genomic_DNA"/>
</dbReference>
<accession>A0A2J6SC70</accession>
<feature type="region of interest" description="Disordered" evidence="2">
    <location>
        <begin position="1"/>
        <end position="83"/>
    </location>
</feature>
<dbReference type="OrthoDB" id="21471at2759"/>
<dbReference type="AlphaFoldDB" id="A0A2J6SC70"/>
<feature type="region of interest" description="Disordered" evidence="2">
    <location>
        <begin position="321"/>
        <end position="341"/>
    </location>
</feature>
<proteinExistence type="inferred from homology"/>
<feature type="compositionally biased region" description="Basic and acidic residues" evidence="2">
    <location>
        <begin position="321"/>
        <end position="330"/>
    </location>
</feature>
<feature type="compositionally biased region" description="Low complexity" evidence="2">
    <location>
        <begin position="586"/>
        <end position="604"/>
    </location>
</feature>
<evidence type="ECO:0000313" key="4">
    <source>
        <dbReference type="Proteomes" id="UP000235786"/>
    </source>
</evidence>
<organism evidence="3 4">
    <name type="scientific">Hyaloscypha variabilis (strain UAMH 11265 / GT02V1 / F)</name>
    <name type="common">Meliniomyces variabilis</name>
    <dbReference type="NCBI Taxonomy" id="1149755"/>
    <lineage>
        <taxon>Eukaryota</taxon>
        <taxon>Fungi</taxon>
        <taxon>Dikarya</taxon>
        <taxon>Ascomycota</taxon>
        <taxon>Pezizomycotina</taxon>
        <taxon>Leotiomycetes</taxon>
        <taxon>Helotiales</taxon>
        <taxon>Hyaloscyphaceae</taxon>
        <taxon>Hyaloscypha</taxon>
        <taxon>Hyaloscypha variabilis</taxon>
    </lineage>
</organism>
<dbReference type="PANTHER" id="PTHR31315:SF1">
    <property type="entry name" value="PROTEIN SIP5"/>
    <property type="match status" value="1"/>
</dbReference>
<feature type="compositionally biased region" description="Polar residues" evidence="2">
    <location>
        <begin position="872"/>
        <end position="884"/>
    </location>
</feature>
<feature type="compositionally biased region" description="Low complexity" evidence="2">
    <location>
        <begin position="211"/>
        <end position="222"/>
    </location>
</feature>
<protein>
    <recommendedName>
        <fullName evidence="5">Protein sip5</fullName>
    </recommendedName>
</protein>
<feature type="region of interest" description="Disordered" evidence="2">
    <location>
        <begin position="198"/>
        <end position="261"/>
    </location>
</feature>
<dbReference type="GO" id="GO:0005737">
    <property type="term" value="C:cytoplasm"/>
    <property type="evidence" value="ECO:0007669"/>
    <property type="project" value="TreeGrafter"/>
</dbReference>
<gene>
    <name evidence="3" type="ORF">L207DRAFT_575035</name>
</gene>
<feature type="compositionally biased region" description="Low complexity" evidence="2">
    <location>
        <begin position="390"/>
        <end position="402"/>
    </location>
</feature>
<feature type="region of interest" description="Disordered" evidence="2">
    <location>
        <begin position="390"/>
        <end position="415"/>
    </location>
</feature>
<name>A0A2J6SC70_HYAVF</name>
<evidence type="ECO:0000256" key="2">
    <source>
        <dbReference type="SAM" id="MobiDB-lite"/>
    </source>
</evidence>
<dbReference type="STRING" id="1149755.A0A2J6SC70"/>
<feature type="compositionally biased region" description="Polar residues" evidence="2">
    <location>
        <begin position="826"/>
        <end position="840"/>
    </location>
</feature>
<dbReference type="Proteomes" id="UP000235786">
    <property type="component" value="Unassembled WGS sequence"/>
</dbReference>
<reference evidence="3 4" key="1">
    <citation type="submission" date="2016-04" db="EMBL/GenBank/DDBJ databases">
        <title>A degradative enzymes factory behind the ericoid mycorrhizal symbiosis.</title>
        <authorList>
            <consortium name="DOE Joint Genome Institute"/>
            <person name="Martino E."/>
            <person name="Morin E."/>
            <person name="Grelet G."/>
            <person name="Kuo A."/>
            <person name="Kohler A."/>
            <person name="Daghino S."/>
            <person name="Barry K."/>
            <person name="Choi C."/>
            <person name="Cichocki N."/>
            <person name="Clum A."/>
            <person name="Copeland A."/>
            <person name="Hainaut M."/>
            <person name="Haridas S."/>
            <person name="Labutti K."/>
            <person name="Lindquist E."/>
            <person name="Lipzen A."/>
            <person name="Khouja H.-R."/>
            <person name="Murat C."/>
            <person name="Ohm R."/>
            <person name="Olson A."/>
            <person name="Spatafora J."/>
            <person name="Veneault-Fourrey C."/>
            <person name="Henrissat B."/>
            <person name="Grigoriev I."/>
            <person name="Martin F."/>
            <person name="Perotto S."/>
        </authorList>
    </citation>
    <scope>NUCLEOTIDE SEQUENCE [LARGE SCALE GENOMIC DNA]</scope>
    <source>
        <strain evidence="3 4">F</strain>
    </source>
</reference>
<dbReference type="PANTHER" id="PTHR31315">
    <property type="entry name" value="PROTEIN SIP5"/>
    <property type="match status" value="1"/>
</dbReference>
<sequence>MGNNTSTSRGPDSPSTAPQRHENPGGASGPASPTAAQQPPMYASRGHRGSRPDLSFLGIGSSSHAEVPERRETKQEREARKLEKERVARIKERERSLKEEHVDGGYLVTMGVYTGIEDFNKPVVRQLMIERRIAPFWRGLDDFKDEWTEHQLVAAGRGLPIPAADEIPPEELTRPISPDSRHASNHNLQNLTVPISGRSHSAASDASATLSPSHPAFSGASPASPPLASPSQSSSPFRPRSKTLASLTTSSKNPTTQELVPREIQLPVDPYVNGQAIEVFLYKDATECPICFLYYPPYLNKTRCCDQAICSECFVQIKRPDPHPPEHHDPSNPAPAAETTAEAESLVSEPACCPYCQQPEFGVTYEPPPFRRGLSYANANHGLGSFASAMSSSSSLNSTTSPVPSPHPHTHKRRTTSISANASTVITTDRVRPDWATKLANARSHLARRSAAATALHTAAYLIGNGTADTRGFAFGGRSRFGRNRGDSSPGGASGAATPSPTVVEGGARSVTEQLALMRREAQETGTRRRSRMEDLEEMMMMEAIRLSLAAEEERKRKADKEAAKEAKKKAKEDKKKEKKEKKVYGSGASSASGSALSLSLPGLGRRRGNSGASNLAREITAEDMESPIAKGKGVDRSVTSAPSPFASGSAPIEVPRSSSNTGIPGARHLDTTTLANIHDLHQPSASPTAPEKPSHLRQMSNASSPASSFIESVPGSLRNEFHHHGSSSTLDSPTASGTNIASHSGESPDDGDTNGNAGTEPMFNFQSLAAMIGSEDNKEDREDAAKHIEYLNSGGESSRNTSEERSSQTGLEESVATLKVDNYNGIESTANADSRQTTLLEPHRTTPEVTLTPETPAATSHDDNDGKQLGWTGTEQIAREITQ</sequence>
<dbReference type="InterPro" id="IPR039301">
    <property type="entry name" value="Sip5/DA2"/>
</dbReference>
<dbReference type="CDD" id="cd24139">
    <property type="entry name" value="SIP5-like"/>
    <property type="match status" value="1"/>
</dbReference>
<feature type="compositionally biased region" description="Polar residues" evidence="2">
    <location>
        <begin position="727"/>
        <end position="746"/>
    </location>
</feature>
<feature type="compositionally biased region" description="Low complexity" evidence="2">
    <location>
        <begin position="848"/>
        <end position="860"/>
    </location>
</feature>
<feature type="compositionally biased region" description="Basic and acidic residues" evidence="2">
    <location>
        <begin position="776"/>
        <end position="790"/>
    </location>
</feature>
<feature type="region of interest" description="Disordered" evidence="2">
    <location>
        <begin position="479"/>
        <end position="508"/>
    </location>
</feature>
<feature type="compositionally biased region" description="Basic and acidic residues" evidence="2">
    <location>
        <begin position="66"/>
        <end position="83"/>
    </location>
</feature>
<feature type="compositionally biased region" description="Basic and acidic residues" evidence="2">
    <location>
        <begin position="558"/>
        <end position="584"/>
    </location>
</feature>
<feature type="region of interest" description="Disordered" evidence="2">
    <location>
        <begin position="161"/>
        <end position="185"/>
    </location>
</feature>
<evidence type="ECO:0008006" key="5">
    <source>
        <dbReference type="Google" id="ProtNLM"/>
    </source>
</evidence>
<feature type="compositionally biased region" description="Low complexity" evidence="2">
    <location>
        <begin position="29"/>
        <end position="40"/>
    </location>
</feature>